<sequence length="625" mass="71391">MALTRVCGSWLSINMPASKYSNLFSILHIAHARSNTGTLLISVHSPILLASAFLGLPRILLDLANRPVRKASNTPNFLRTIRLSASKPGSLSNFPKITKILPITTSMLASKPICRPNSFFIKTLVHNLVNLPNSISNLLLTFMLASKPINLKEFFESIERIPEWFDILETKGTICLELRSPDRLERYMELLLILSNLPDLAYEQRLLRSQTVRPWTKEWHDPDEGWPTALQRKNGGWWRCRDGPDATLPELMCGVCRGLRRSPYYEDWVQIHDDLERDRTEQLTLYLSEIRKAQAEAHKKEALKFKWRMQYEDQMRKEQQRQAVLSRYVRNQMLGDPGVNWLNHTPRAGRGVLGKESLKTRAQLLREMRAAWYAMARGDPSSMIFRKICSIASQSSAHARARSLQERLYPETKSPILAAGKQQALQQFQICFLSQTNSFLKKRSSGEQNTKRQSQAQTSETGLFQIQHHEDVQAESSAMAETRARMKAKWSFQVHKDDDEPVQDNPAIIPYNFPEADEAPNASPEKDKDKASIRAQFDSQKQSKTRVELPKKAKTDNRVRFAEPEVSNTHVFTSLPLVEPEEEQTPTHSSDHRSLELERIPPRPILKPGGFKGKGKAKSVTWALP</sequence>
<dbReference type="eggNOG" id="ENOG502RJ9K">
    <property type="taxonomic scope" value="Eukaryota"/>
</dbReference>
<accession>G0S856</accession>
<feature type="compositionally biased region" description="Basic and acidic residues" evidence="1">
    <location>
        <begin position="589"/>
        <end position="601"/>
    </location>
</feature>
<feature type="region of interest" description="Disordered" evidence="1">
    <location>
        <begin position="442"/>
        <end position="464"/>
    </location>
</feature>
<dbReference type="GeneID" id="18256982"/>
<gene>
    <name evidence="2" type="ORF">CTHT_0029440</name>
</gene>
<evidence type="ECO:0000313" key="2">
    <source>
        <dbReference type="EMBL" id="EGS21103.1"/>
    </source>
</evidence>
<feature type="region of interest" description="Disordered" evidence="1">
    <location>
        <begin position="579"/>
        <end position="625"/>
    </location>
</feature>
<dbReference type="OrthoDB" id="4570844at2759"/>
<proteinExistence type="predicted"/>
<dbReference type="KEGG" id="cthr:CTHT_0029440"/>
<feature type="region of interest" description="Disordered" evidence="1">
    <location>
        <begin position="494"/>
        <end position="553"/>
    </location>
</feature>
<reference evidence="2 3" key="1">
    <citation type="journal article" date="2011" name="Cell">
        <title>Insight into structure and assembly of the nuclear pore complex by utilizing the genome of a eukaryotic thermophile.</title>
        <authorList>
            <person name="Amlacher S."/>
            <person name="Sarges P."/>
            <person name="Flemming D."/>
            <person name="van Noort V."/>
            <person name="Kunze R."/>
            <person name="Devos D.P."/>
            <person name="Arumugam M."/>
            <person name="Bork P."/>
            <person name="Hurt E."/>
        </authorList>
    </citation>
    <scope>NUCLEOTIDE SEQUENCE [LARGE SCALE GENOMIC DNA]</scope>
    <source>
        <strain evidence="3">DSM 1495 / CBS 144.50 / IMI 039719</strain>
    </source>
</reference>
<dbReference type="RefSeq" id="XP_006693399.1">
    <property type="nucleotide sequence ID" value="XM_006693336.1"/>
</dbReference>
<dbReference type="Proteomes" id="UP000008066">
    <property type="component" value="Unassembled WGS sequence"/>
</dbReference>
<evidence type="ECO:0000256" key="1">
    <source>
        <dbReference type="SAM" id="MobiDB-lite"/>
    </source>
</evidence>
<feature type="compositionally biased region" description="Polar residues" evidence="1">
    <location>
        <begin position="446"/>
        <end position="464"/>
    </location>
</feature>
<dbReference type="EMBL" id="GL988041">
    <property type="protein sequence ID" value="EGS21103.1"/>
    <property type="molecule type" value="Genomic_DNA"/>
</dbReference>
<name>G0S856_CHATD</name>
<evidence type="ECO:0000313" key="3">
    <source>
        <dbReference type="Proteomes" id="UP000008066"/>
    </source>
</evidence>
<dbReference type="AlphaFoldDB" id="G0S856"/>
<protein>
    <submittedName>
        <fullName evidence="2">Uncharacterized protein</fullName>
    </submittedName>
</protein>
<keyword evidence="3" id="KW-1185">Reference proteome</keyword>
<organism evidence="3">
    <name type="scientific">Chaetomium thermophilum (strain DSM 1495 / CBS 144.50 / IMI 039719)</name>
    <name type="common">Thermochaetoides thermophila</name>
    <dbReference type="NCBI Taxonomy" id="759272"/>
    <lineage>
        <taxon>Eukaryota</taxon>
        <taxon>Fungi</taxon>
        <taxon>Dikarya</taxon>
        <taxon>Ascomycota</taxon>
        <taxon>Pezizomycotina</taxon>
        <taxon>Sordariomycetes</taxon>
        <taxon>Sordariomycetidae</taxon>
        <taxon>Sordariales</taxon>
        <taxon>Chaetomiaceae</taxon>
        <taxon>Thermochaetoides</taxon>
    </lineage>
</organism>
<dbReference type="HOGENOM" id="CLU_437417_0_0_1"/>